<dbReference type="Proteomes" id="UP001610335">
    <property type="component" value="Unassembled WGS sequence"/>
</dbReference>
<evidence type="ECO:0000313" key="2">
    <source>
        <dbReference type="Proteomes" id="UP001610335"/>
    </source>
</evidence>
<gene>
    <name evidence="1" type="ORF">BDW59DRAFT_177131</name>
</gene>
<comment type="caution">
    <text evidence="1">The sequence shown here is derived from an EMBL/GenBank/DDBJ whole genome shotgun (WGS) entry which is preliminary data.</text>
</comment>
<accession>A0ABR4H2M3</accession>
<sequence length="174" mass="19762">MIYDFDLYNHPESSTDVKNQLKILNEQLKIVEGLQHARSRLTATRSLESNTLSKCNVFVHYVNNSTPGSNFNLEVRKLGLDELAFCSISFEERRLKSVIHHFKASDIRTYMTTTGISCLDRSEIFTRLKHLSTKSEGKPFHEVYTASFAVHNISLQSGSIKFGEQMNDGTNKIG</sequence>
<keyword evidence="2" id="KW-1185">Reference proteome</keyword>
<evidence type="ECO:0000313" key="1">
    <source>
        <dbReference type="EMBL" id="KAL2809708.1"/>
    </source>
</evidence>
<name>A0ABR4H2M3_9EURO</name>
<organism evidence="1 2">
    <name type="scientific">Aspergillus cavernicola</name>
    <dbReference type="NCBI Taxonomy" id="176166"/>
    <lineage>
        <taxon>Eukaryota</taxon>
        <taxon>Fungi</taxon>
        <taxon>Dikarya</taxon>
        <taxon>Ascomycota</taxon>
        <taxon>Pezizomycotina</taxon>
        <taxon>Eurotiomycetes</taxon>
        <taxon>Eurotiomycetidae</taxon>
        <taxon>Eurotiales</taxon>
        <taxon>Aspergillaceae</taxon>
        <taxon>Aspergillus</taxon>
        <taxon>Aspergillus subgen. Nidulantes</taxon>
    </lineage>
</organism>
<protein>
    <submittedName>
        <fullName evidence="1">Uncharacterized protein</fullName>
    </submittedName>
</protein>
<proteinExistence type="predicted"/>
<dbReference type="EMBL" id="JBFXLS010000442">
    <property type="protein sequence ID" value="KAL2809708.1"/>
    <property type="molecule type" value="Genomic_DNA"/>
</dbReference>
<reference evidence="1 2" key="1">
    <citation type="submission" date="2024-07" db="EMBL/GenBank/DDBJ databases">
        <title>Section-level genome sequencing and comparative genomics of Aspergillus sections Usti and Cavernicolus.</title>
        <authorList>
            <consortium name="Lawrence Berkeley National Laboratory"/>
            <person name="Nybo J.L."/>
            <person name="Vesth T.C."/>
            <person name="Theobald S."/>
            <person name="Frisvad J.C."/>
            <person name="Larsen T.O."/>
            <person name="Kjaerboelling I."/>
            <person name="Rothschild-Mancinelli K."/>
            <person name="Lyhne E.K."/>
            <person name="Kogle M.E."/>
            <person name="Barry K."/>
            <person name="Clum A."/>
            <person name="Na H."/>
            <person name="Ledsgaard L."/>
            <person name="Lin J."/>
            <person name="Lipzen A."/>
            <person name="Kuo A."/>
            <person name="Riley R."/>
            <person name="Mondo S."/>
            <person name="LaButti K."/>
            <person name="Haridas S."/>
            <person name="Pangalinan J."/>
            <person name="Salamov A.A."/>
            <person name="Simmons B.A."/>
            <person name="Magnuson J.K."/>
            <person name="Chen J."/>
            <person name="Drula E."/>
            <person name="Henrissat B."/>
            <person name="Wiebenga A."/>
            <person name="Lubbers R.J."/>
            <person name="Gomes A.C."/>
            <person name="Makela M.R."/>
            <person name="Stajich J."/>
            <person name="Grigoriev I.V."/>
            <person name="Mortensen U.H."/>
            <person name="De vries R.P."/>
            <person name="Baker S.E."/>
            <person name="Andersen M.R."/>
        </authorList>
    </citation>
    <scope>NUCLEOTIDE SEQUENCE [LARGE SCALE GENOMIC DNA]</scope>
    <source>
        <strain evidence="1 2">CBS 600.67</strain>
    </source>
</reference>